<organism evidence="1 2">
    <name type="scientific">Parelaphostrongylus tenuis</name>
    <name type="common">Meningeal worm</name>
    <dbReference type="NCBI Taxonomy" id="148309"/>
    <lineage>
        <taxon>Eukaryota</taxon>
        <taxon>Metazoa</taxon>
        <taxon>Ecdysozoa</taxon>
        <taxon>Nematoda</taxon>
        <taxon>Chromadorea</taxon>
        <taxon>Rhabditida</taxon>
        <taxon>Rhabditina</taxon>
        <taxon>Rhabditomorpha</taxon>
        <taxon>Strongyloidea</taxon>
        <taxon>Metastrongylidae</taxon>
        <taxon>Parelaphostrongylus</taxon>
    </lineage>
</organism>
<keyword evidence="2" id="KW-1185">Reference proteome</keyword>
<gene>
    <name evidence="1" type="primary">LGC-31_2</name>
    <name evidence="1" type="ORF">KIN20_002365</name>
</gene>
<evidence type="ECO:0000313" key="1">
    <source>
        <dbReference type="EMBL" id="KAJ1347330.1"/>
    </source>
</evidence>
<dbReference type="Proteomes" id="UP001196413">
    <property type="component" value="Unassembled WGS sequence"/>
</dbReference>
<keyword evidence="1" id="KW-0472">Membrane</keyword>
<proteinExistence type="predicted"/>
<protein>
    <submittedName>
        <fullName evidence="1">Neurotransmitter-gated ion-channel transmembrane region</fullName>
    </submittedName>
</protein>
<sequence length="79" mass="9208">MTECAEKINERLPHELSEKSHPVWFRCCSICHRRNTVSDFFKVNWYCAVGHNPCGQINLKCPWMAVTPNDPQCDPNPYN</sequence>
<name>A0AAD5LXM6_PARTN</name>
<dbReference type="AlphaFoldDB" id="A0AAD5LXM6"/>
<keyword evidence="1" id="KW-0812">Transmembrane</keyword>
<evidence type="ECO:0000313" key="2">
    <source>
        <dbReference type="Proteomes" id="UP001196413"/>
    </source>
</evidence>
<comment type="caution">
    <text evidence="1">The sequence shown here is derived from an EMBL/GenBank/DDBJ whole genome shotgun (WGS) entry which is preliminary data.</text>
</comment>
<dbReference type="EMBL" id="JAHQIW010000303">
    <property type="protein sequence ID" value="KAJ1347330.1"/>
    <property type="molecule type" value="Genomic_DNA"/>
</dbReference>
<reference evidence="1" key="1">
    <citation type="submission" date="2021-06" db="EMBL/GenBank/DDBJ databases">
        <title>Parelaphostrongylus tenuis whole genome reference sequence.</title>
        <authorList>
            <person name="Garwood T.J."/>
            <person name="Larsen P.A."/>
            <person name="Fountain-Jones N.M."/>
            <person name="Garbe J.R."/>
            <person name="Macchietto M.G."/>
            <person name="Kania S.A."/>
            <person name="Gerhold R.W."/>
            <person name="Richards J.E."/>
            <person name="Wolf T.M."/>
        </authorList>
    </citation>
    <scope>NUCLEOTIDE SEQUENCE</scope>
    <source>
        <strain evidence="1">MNPRO001-30</strain>
        <tissue evidence="1">Meninges</tissue>
    </source>
</reference>
<accession>A0AAD5LXM6</accession>